<dbReference type="GO" id="GO:0005524">
    <property type="term" value="F:ATP binding"/>
    <property type="evidence" value="ECO:0007669"/>
    <property type="project" value="InterPro"/>
</dbReference>
<dbReference type="InterPro" id="IPR011009">
    <property type="entry name" value="Kinase-like_dom_sf"/>
</dbReference>
<dbReference type="Gene3D" id="2.60.40.10">
    <property type="entry name" value="Immunoglobulins"/>
    <property type="match status" value="1"/>
</dbReference>
<dbReference type="PANTHER" id="PTHR47027">
    <property type="entry name" value="REVERSE TRANSCRIPTASE DOMAIN-CONTAINING PROTEIN"/>
    <property type="match status" value="1"/>
</dbReference>
<evidence type="ECO:0000256" key="6">
    <source>
        <dbReference type="SAM" id="Coils"/>
    </source>
</evidence>
<dbReference type="SUPFAM" id="SSF81296">
    <property type="entry name" value="E set domains"/>
    <property type="match status" value="1"/>
</dbReference>
<dbReference type="PANTHER" id="PTHR47027:SF26">
    <property type="entry name" value="REVERSE TRANSCRIPTASE DOMAIN-CONTAINING PROTEIN"/>
    <property type="match status" value="1"/>
</dbReference>
<evidence type="ECO:0000313" key="10">
    <source>
        <dbReference type="Proteomes" id="UP000225706"/>
    </source>
</evidence>
<dbReference type="Pfam" id="PF00630">
    <property type="entry name" value="Filamin"/>
    <property type="match status" value="1"/>
</dbReference>
<keyword evidence="6" id="KW-0175">Coiled coil</keyword>
<dbReference type="STRING" id="50429.A0A2B4R8S6"/>
<evidence type="ECO:0000256" key="5">
    <source>
        <dbReference type="PROSITE-ProRule" id="PRU00504"/>
    </source>
</evidence>
<dbReference type="InterPro" id="IPR000569">
    <property type="entry name" value="HECT_dom"/>
</dbReference>
<dbReference type="SMART" id="SM00220">
    <property type="entry name" value="S_TKc"/>
    <property type="match status" value="1"/>
</dbReference>
<evidence type="ECO:0000256" key="3">
    <source>
        <dbReference type="PROSITE-ProRule" id="PRU00087"/>
    </source>
</evidence>
<protein>
    <submittedName>
        <fullName evidence="9">Serine/threonine-protein kinase ULK2</fullName>
    </submittedName>
</protein>
<feature type="repeat" description="NHL" evidence="5">
    <location>
        <begin position="112"/>
        <end position="156"/>
    </location>
</feature>
<organism evidence="9 10">
    <name type="scientific">Stylophora pistillata</name>
    <name type="common">Smooth cauliflower coral</name>
    <dbReference type="NCBI Taxonomy" id="50429"/>
    <lineage>
        <taxon>Eukaryota</taxon>
        <taxon>Metazoa</taxon>
        <taxon>Cnidaria</taxon>
        <taxon>Anthozoa</taxon>
        <taxon>Hexacorallia</taxon>
        <taxon>Scleractinia</taxon>
        <taxon>Astrocoeniina</taxon>
        <taxon>Pocilloporidae</taxon>
        <taxon>Stylophora</taxon>
    </lineage>
</organism>
<accession>A0A2B4R8S6</accession>
<sequence length="933" mass="104701">MVEIKTQQGLDCATEVQVQDNKDGSYKVRYFLKDTGKCLLSVKANGEHIRGSPFNVVAKPRQFRALLSFGQMGSSPGMFRCQYGVAVNERDEILVTNNNHRVQVFSSDGIYLRSFGRKGDKQGEFNFPTGILAHDKNKNIIVVNTYNHRVQLFNDQAKGTLSEDTIHIFLRQIASAMCMLQSKGVVHRDLKPQNLLLHYAGTTTPSPSQIKIKIADFGFARFLPGKMMAATLCGSPMYMDPPTIMNISTSGNNSGAQLSSQGAYPPSAAQDDELAVEGFVLVPSNPETLNLQQKHLDWLSDKLNQAKKESYQHVKSAAQAKIRRMKEEWWKEKARLMQSAANKNDLRTFYNELKAIHGPCFNGMLAVHSSDGRIILNDPTRIIERWAEHFEQLLNRPSHIANAVLDDLPSRPTLKCLSLPITLDEVTNANSVLKNGKASGCDSIPPEVFKYGGPYPAERLQQLFSVIWTKEVVPQDFKDSKIIHFYKRKGERADCNNHRGISLLCIAGKILARIINSETGNCFGGGARLAKASSTFGRLASRLWDTHDISLVTKVSVYQAAVLSVLLYGVETWTLYRRHIRQLDAFHMRCLRRISRISWQDRIPNTEVLSHCHMRGIEAYIMEAHLRWTWHVVRVSAERLPRALLYSELSDGARKVGAPKKRFKDQLKSTLNKCDITDFEALVSNRAQWKTTVKCGVAKFEDARIADLRERRRCRKEDILAQGCYPCHKCPKVCHSYIGLQVLGDCKKRVRVIYKGQPAADTGGVTRQLYTQLLEVISQQFFHGDTFKIPIYNSNMVVSSIMKLVGTIIVHSILQGGPGLPVFSPSVYHYLATGNLDDSVQRISVDDCSIPTKHFIDKVLKASVSTLDAEEMDSFLSECGLTVALTDSNKTMVLQGIIVHDVLGRPKILLDQLRDGLAVLSLGEKMKQYPDLF</sequence>
<dbReference type="Gene3D" id="2.40.10.500">
    <property type="match status" value="1"/>
</dbReference>
<keyword evidence="9" id="KW-0808">Transferase</keyword>
<reference evidence="10" key="1">
    <citation type="journal article" date="2017" name="bioRxiv">
        <title>Comparative analysis of the genomes of Stylophora pistillata and Acropora digitifera provides evidence for extensive differences between species of corals.</title>
        <authorList>
            <person name="Voolstra C.R."/>
            <person name="Li Y."/>
            <person name="Liew Y.J."/>
            <person name="Baumgarten S."/>
            <person name="Zoccola D."/>
            <person name="Flot J.-F."/>
            <person name="Tambutte S."/>
            <person name="Allemand D."/>
            <person name="Aranda M."/>
        </authorList>
    </citation>
    <scope>NUCLEOTIDE SEQUENCE [LARGE SCALE GENOMIC DNA]</scope>
</reference>
<dbReference type="InterPro" id="IPR035983">
    <property type="entry name" value="Hect_E3_ubiquitin_ligase"/>
</dbReference>
<dbReference type="EMBL" id="LSMT01001035">
    <property type="protein sequence ID" value="PFX13223.1"/>
    <property type="molecule type" value="Genomic_DNA"/>
</dbReference>
<feature type="domain" description="Protein kinase" evidence="7">
    <location>
        <begin position="61"/>
        <end position="350"/>
    </location>
</feature>
<dbReference type="PROSITE" id="PS51125">
    <property type="entry name" value="NHL"/>
    <property type="match status" value="2"/>
</dbReference>
<comment type="caution">
    <text evidence="9">The sequence shown here is derived from an EMBL/GenBank/DDBJ whole genome shotgun (WGS) entry which is preliminary data.</text>
</comment>
<dbReference type="InterPro" id="IPR000719">
    <property type="entry name" value="Prot_kinase_dom"/>
</dbReference>
<feature type="repeat" description="NHL" evidence="5">
    <location>
        <begin position="66"/>
        <end position="108"/>
    </location>
</feature>
<dbReference type="Gene3D" id="3.90.1750.10">
    <property type="entry name" value="Hect, E3 ligase catalytic domains"/>
    <property type="match status" value="1"/>
</dbReference>
<evidence type="ECO:0000256" key="2">
    <source>
        <dbReference type="ARBA" id="ARBA00022786"/>
    </source>
</evidence>
<proteinExistence type="predicted"/>
<dbReference type="Proteomes" id="UP000225706">
    <property type="component" value="Unassembled WGS sequence"/>
</dbReference>
<dbReference type="SUPFAM" id="SSF56204">
    <property type="entry name" value="Hect, E3 ligase catalytic domain"/>
    <property type="match status" value="1"/>
</dbReference>
<dbReference type="Gene3D" id="1.10.510.10">
    <property type="entry name" value="Transferase(Phosphotransferase) domain 1"/>
    <property type="match status" value="1"/>
</dbReference>
<evidence type="ECO:0000259" key="7">
    <source>
        <dbReference type="PROSITE" id="PS50011"/>
    </source>
</evidence>
<dbReference type="InterPro" id="IPR013783">
    <property type="entry name" value="Ig-like_fold"/>
</dbReference>
<feature type="repeat" description="Filamin" evidence="3">
    <location>
        <begin position="1"/>
        <end position="58"/>
    </location>
</feature>
<comment type="caution">
    <text evidence="4">Lacks conserved residue(s) required for the propagation of feature annotation.</text>
</comment>
<dbReference type="PROSITE" id="PS50011">
    <property type="entry name" value="PROTEIN_KINASE_DOM"/>
    <property type="match status" value="1"/>
</dbReference>
<dbReference type="InterPro" id="IPR001258">
    <property type="entry name" value="NHL_repeat"/>
</dbReference>
<dbReference type="GO" id="GO:0004842">
    <property type="term" value="F:ubiquitin-protein transferase activity"/>
    <property type="evidence" value="ECO:0007669"/>
    <property type="project" value="InterPro"/>
</dbReference>
<feature type="domain" description="HECT" evidence="8">
    <location>
        <begin position="745"/>
        <end position="775"/>
    </location>
</feature>
<dbReference type="PROSITE" id="PS50194">
    <property type="entry name" value="FILAMIN_REPEAT"/>
    <property type="match status" value="1"/>
</dbReference>
<dbReference type="PROSITE" id="PS50237">
    <property type="entry name" value="HECT"/>
    <property type="match status" value="1"/>
</dbReference>
<name>A0A2B4R8S6_STYPI</name>
<dbReference type="PROSITE" id="PS00108">
    <property type="entry name" value="PROTEIN_KINASE_ST"/>
    <property type="match status" value="1"/>
</dbReference>
<gene>
    <name evidence="9" type="primary">ULK2</name>
    <name evidence="9" type="ORF">AWC38_SpisGene22719</name>
</gene>
<keyword evidence="1" id="KW-0677">Repeat</keyword>
<dbReference type="AlphaFoldDB" id="A0A2B4R8S6"/>
<dbReference type="OrthoDB" id="5977388at2759"/>
<dbReference type="SUPFAM" id="SSF63829">
    <property type="entry name" value="Calcium-dependent phosphotriesterase"/>
    <property type="match status" value="1"/>
</dbReference>
<keyword evidence="9" id="KW-0418">Kinase</keyword>
<dbReference type="Pfam" id="PF00069">
    <property type="entry name" value="Pkinase"/>
    <property type="match status" value="1"/>
</dbReference>
<dbReference type="SUPFAM" id="SSF56112">
    <property type="entry name" value="Protein kinase-like (PK-like)"/>
    <property type="match status" value="1"/>
</dbReference>
<evidence type="ECO:0000256" key="1">
    <source>
        <dbReference type="ARBA" id="ARBA00022737"/>
    </source>
</evidence>
<dbReference type="InterPro" id="IPR014756">
    <property type="entry name" value="Ig_E-set"/>
</dbReference>
<evidence type="ECO:0000256" key="4">
    <source>
        <dbReference type="PROSITE-ProRule" id="PRU00104"/>
    </source>
</evidence>
<feature type="coiled-coil region" evidence="6">
    <location>
        <begin position="289"/>
        <end position="328"/>
    </location>
</feature>
<keyword evidence="10" id="KW-1185">Reference proteome</keyword>
<dbReference type="InterPro" id="IPR017868">
    <property type="entry name" value="Filamin/ABP280_repeat-like"/>
</dbReference>
<keyword evidence="2 4" id="KW-0833">Ubl conjugation pathway</keyword>
<dbReference type="InterPro" id="IPR008271">
    <property type="entry name" value="Ser/Thr_kinase_AS"/>
</dbReference>
<evidence type="ECO:0000313" key="9">
    <source>
        <dbReference type="EMBL" id="PFX13223.1"/>
    </source>
</evidence>
<dbReference type="GO" id="GO:0004672">
    <property type="term" value="F:protein kinase activity"/>
    <property type="evidence" value="ECO:0007669"/>
    <property type="project" value="InterPro"/>
</dbReference>
<evidence type="ECO:0000259" key="8">
    <source>
        <dbReference type="PROSITE" id="PS50237"/>
    </source>
</evidence>